<keyword evidence="3 12" id="KW-0678">Repressor</keyword>
<keyword evidence="11 12" id="KW-0804">Transcription</keyword>
<gene>
    <name evidence="12 16" type="primary">E2</name>
</gene>
<dbReference type="InterPro" id="IPR042503">
    <property type="entry name" value="Regulatory_protein_E2_N_1"/>
</dbReference>
<feature type="compositionally biased region" description="Low complexity" evidence="13">
    <location>
        <begin position="348"/>
        <end position="357"/>
    </location>
</feature>
<keyword evidence="5 12" id="KW-0597">Phosphoprotein</keyword>
<evidence type="ECO:0000256" key="5">
    <source>
        <dbReference type="ARBA" id="ARBA00022553"/>
    </source>
</evidence>
<name>O56937_9PAPI</name>
<protein>
    <recommendedName>
        <fullName evidence="12">Regulatory protein E2</fullName>
    </recommendedName>
</protein>
<evidence type="ECO:0000256" key="12">
    <source>
        <dbReference type="HAMAP-Rule" id="MF_04001"/>
    </source>
</evidence>
<reference evidence="16" key="1">
    <citation type="journal article" date="1998" name="Virology">
        <title>The genomes of three of four novel HPV types, defined by differences of their L1 genes, show high conservation of the E7 gene and the URR.</title>
        <authorList>
            <person name="Delius H."/>
            <person name="Saegling B."/>
            <person name="Bergmann K."/>
            <person name="Shamanin V."/>
            <person name="de Villiers E.M."/>
        </authorList>
    </citation>
    <scope>NUCLEOTIDE SEQUENCE [LARGE SCALE GENOMIC DNA]</scope>
</reference>
<keyword evidence="9 12" id="KW-0238">DNA-binding</keyword>
<evidence type="ECO:0000256" key="1">
    <source>
        <dbReference type="ARBA" id="ARBA00004147"/>
    </source>
</evidence>
<dbReference type="InterPro" id="IPR000427">
    <property type="entry name" value="Papillomavirus_E2_C"/>
</dbReference>
<dbReference type="GO" id="GO:0003700">
    <property type="term" value="F:DNA-binding transcription factor activity"/>
    <property type="evidence" value="ECO:0007669"/>
    <property type="project" value="UniProtKB-UniRule"/>
</dbReference>
<dbReference type="GO" id="GO:0006275">
    <property type="term" value="P:regulation of DNA replication"/>
    <property type="evidence" value="ECO:0007669"/>
    <property type="project" value="UniProtKB-UniRule"/>
</dbReference>
<evidence type="ECO:0000259" key="14">
    <source>
        <dbReference type="Pfam" id="PF00508"/>
    </source>
</evidence>
<dbReference type="Gene3D" id="3.30.70.330">
    <property type="match status" value="1"/>
</dbReference>
<feature type="compositionally biased region" description="Basic residues" evidence="13">
    <location>
        <begin position="283"/>
        <end position="297"/>
    </location>
</feature>
<dbReference type="GO" id="GO:0039693">
    <property type="term" value="P:viral DNA genome replication"/>
    <property type="evidence" value="ECO:0007669"/>
    <property type="project" value="UniProtKB-UniRule"/>
</dbReference>
<dbReference type="Proteomes" id="UP000246682">
    <property type="component" value="Segment"/>
</dbReference>
<dbReference type="SUPFAM" id="SSF54957">
    <property type="entry name" value="Viral DNA-binding domain"/>
    <property type="match status" value="1"/>
</dbReference>
<comment type="PTM">
    <text evidence="12">Phosphorylated.</text>
</comment>
<evidence type="ECO:0000256" key="8">
    <source>
        <dbReference type="ARBA" id="ARBA00023015"/>
    </source>
</evidence>
<proteinExistence type="inferred from homology"/>
<keyword evidence="10 12" id="KW-0010">Activator</keyword>
<dbReference type="Gene3D" id="2.170.200.10">
    <property type="entry name" value="Papillomavirus E2 early protein domain"/>
    <property type="match status" value="1"/>
</dbReference>
<keyword evidence="4 12" id="KW-0244">Early protein</keyword>
<evidence type="ECO:0000256" key="9">
    <source>
        <dbReference type="ARBA" id="ARBA00023125"/>
    </source>
</evidence>
<feature type="compositionally biased region" description="Low complexity" evidence="13">
    <location>
        <begin position="210"/>
        <end position="230"/>
    </location>
</feature>
<evidence type="ECO:0000256" key="3">
    <source>
        <dbReference type="ARBA" id="ARBA00022491"/>
    </source>
</evidence>
<dbReference type="GO" id="GO:0042025">
    <property type="term" value="C:host cell nucleus"/>
    <property type="evidence" value="ECO:0007669"/>
    <property type="project" value="UniProtKB-SubCell"/>
</dbReference>
<comment type="subunit">
    <text evidence="12">Binds DNA as homodimer. Interacts with protein E1; this interaction greatly increases E1 DNA-binding activity. Interacts with protein L1; this interaction enhances E2-dependent replication and transcription activation. Interacts with protein L2; this interaction inhibits E2 transcriptional activity but not DNA replication function E2. Interacts with protein E7; this interaction inhibits E7 oncogenic activity. Interacts with host TAF1; this interaction modulates E2-dependent transcriptional regulation. Interacts with host BRD4; this interaction mediates E2 transcriptional activation function. Additionally, the interaction with host BRD4 on mitotic chromosomes mediates tethering of the viral genome. Interacts with host TOPBP1; this interaction is required for optimal viral DNA replication.</text>
</comment>
<keyword evidence="6 12" id="KW-1048">Host nucleus</keyword>
<dbReference type="InterPro" id="IPR036050">
    <property type="entry name" value="Regulatory_protein_E2_N"/>
</dbReference>
<comment type="function">
    <text evidence="12">Plays a role in the initiation of viral DNA replication. A dimer of E2 interacts with a dimer of E1 in order to improve specificity of E1 DNA binding activity. Once the complex recognizes and binds DNA at specific sites, the E2 dimer is removed from DNA. E2 also regulates viral transcription through binding to the E2RE response element (5'-ACCNNNNNNGGT-3') present in multiple copies in the regulatory regions of the viral genome. Activates or represses transcription depending on E2RE's position with regards to proximal promoter elements including the TATA-box. Repression occurs by sterically hindering the assembly of the transcription initiation complex.</text>
</comment>
<evidence type="ECO:0000256" key="6">
    <source>
        <dbReference type="ARBA" id="ARBA00022562"/>
    </source>
</evidence>
<dbReference type="Gene3D" id="1.10.287.30">
    <property type="entry name" value="E2 (early) protein, N terminal domain, subdomain 1"/>
    <property type="match status" value="1"/>
</dbReference>
<evidence type="ECO:0000256" key="10">
    <source>
        <dbReference type="ARBA" id="ARBA00023159"/>
    </source>
</evidence>
<evidence type="ECO:0000256" key="13">
    <source>
        <dbReference type="SAM" id="MobiDB-lite"/>
    </source>
</evidence>
<dbReference type="HAMAP" id="MF_04001">
    <property type="entry name" value="PPV_E2"/>
    <property type="match status" value="1"/>
</dbReference>
<dbReference type="Pfam" id="PF00511">
    <property type="entry name" value="PPV_E2_C"/>
    <property type="match status" value="1"/>
</dbReference>
<evidence type="ECO:0000256" key="2">
    <source>
        <dbReference type="ARBA" id="ARBA00007794"/>
    </source>
</evidence>
<dbReference type="InterPro" id="IPR033668">
    <property type="entry name" value="Reg_prot_E2"/>
</dbReference>
<dbReference type="GO" id="GO:0000166">
    <property type="term" value="F:nucleotide binding"/>
    <property type="evidence" value="ECO:0007669"/>
    <property type="project" value="UniProtKB-UniRule"/>
</dbReference>
<evidence type="ECO:0000259" key="15">
    <source>
        <dbReference type="Pfam" id="PF00511"/>
    </source>
</evidence>
<dbReference type="InterPro" id="IPR035975">
    <property type="entry name" value="E2/EBNA1_C_sf"/>
</dbReference>
<keyword evidence="7 12" id="KW-0235">DNA replication</keyword>
<dbReference type="EMBL" id="Y15173">
    <property type="protein sequence ID" value="CAA75452.1"/>
    <property type="molecule type" value="Genomic_DNA"/>
</dbReference>
<evidence type="ECO:0000256" key="4">
    <source>
        <dbReference type="ARBA" id="ARBA00022518"/>
    </source>
</evidence>
<feature type="compositionally biased region" description="Low complexity" evidence="13">
    <location>
        <begin position="181"/>
        <end position="190"/>
    </location>
</feature>
<dbReference type="GO" id="GO:0003677">
    <property type="term" value="F:DNA binding"/>
    <property type="evidence" value="ECO:0007669"/>
    <property type="project" value="UniProtKB-UniRule"/>
</dbReference>
<evidence type="ECO:0000256" key="7">
    <source>
        <dbReference type="ARBA" id="ARBA00022705"/>
    </source>
</evidence>
<accession>O56937</accession>
<dbReference type="InterPro" id="IPR012677">
    <property type="entry name" value="Nucleotide-bd_a/b_plait_sf"/>
</dbReference>
<sequence>MDIYESGKDDLETQIEHWKCLRQEQVLYFYARKKGILRIGYQPVPTLAVSETKAKEAIGMMLTLESLQKSPFGKESWTLVNTSLETFRTPPANCFKKGPINIEVRFDGDPENIMLYTAWTHIYFLDAEEHWQKVKGEVDYLGAFYKDGPHKHYYIHFNDDALRYGTSGQWEVRINNETVFTPVTSSTPPSAELRGSANTSPVPAADHTRSQTPTSTTGTTTTYSTSTVSTKRPPELTSKANTRKGRYGRKDSSPTATSRKEVSRRRSRSRTRTRGRDASTRAIRVRSQKPSRSRSRSRSRESRGSRGSSSSRGSSRRGERGRGGRGGGASTPHKRAQRRSRSRGRGSGAISNGSGIAPDKVGSTVQTVSGKHLGRLGRLLAEASDPPVILLRGDPNILKCFRYRDKKNRKGLVKCYSTTWSWVHADGNERIGRARMLLGFTSEQNRAEYINSMKLPKGVEWSYGNFDRL</sequence>
<evidence type="ECO:0000313" key="16">
    <source>
        <dbReference type="EMBL" id="CAA75452.1"/>
    </source>
</evidence>
<comment type="similarity">
    <text evidence="12">Belongs to the papillomaviridae E2 protein family.</text>
</comment>
<feature type="region of interest" description="Disordered" evidence="13">
    <location>
        <begin position="181"/>
        <end position="363"/>
    </location>
</feature>
<comment type="similarity">
    <text evidence="2">Belongs to the papillomaviridae E8^E2C protein family.</text>
</comment>
<evidence type="ECO:0000256" key="11">
    <source>
        <dbReference type="ARBA" id="ARBA00023163"/>
    </source>
</evidence>
<feature type="compositionally biased region" description="Basic residues" evidence="13">
    <location>
        <begin position="262"/>
        <end position="273"/>
    </location>
</feature>
<dbReference type="GO" id="GO:0006260">
    <property type="term" value="P:DNA replication"/>
    <property type="evidence" value="ECO:0007669"/>
    <property type="project" value="UniProtKB-KW"/>
</dbReference>
<organism evidence="16">
    <name type="scientific">human papillomavirus 75</name>
    <dbReference type="NCBI Taxonomy" id="69984"/>
    <lineage>
        <taxon>Viruses</taxon>
        <taxon>Monodnaviria</taxon>
        <taxon>Shotokuvirae</taxon>
        <taxon>Cossaviricota</taxon>
        <taxon>Papovaviricetes</taxon>
        <taxon>Zurhausenvirales</taxon>
        <taxon>Papillomaviridae</taxon>
        <taxon>Firstpapillomavirinae</taxon>
        <taxon>Betapapillomavirus</taxon>
        <taxon>Betapapillomavirus 3</taxon>
    </lineage>
</organism>
<feature type="compositionally biased region" description="Basic residues" evidence="13">
    <location>
        <begin position="332"/>
        <end position="344"/>
    </location>
</feature>
<feature type="domain" description="Papillomavirus E2 C-terminal" evidence="15">
    <location>
        <begin position="387"/>
        <end position="465"/>
    </location>
</feature>
<feature type="domain" description="Papillomavirus E2 N-terminal" evidence="14">
    <location>
        <begin position="1"/>
        <end position="183"/>
    </location>
</feature>
<feature type="region of interest" description="DNA-binding domain" evidence="12">
    <location>
        <begin position="385"/>
        <end position="469"/>
    </location>
</feature>
<dbReference type="Pfam" id="PF00508">
    <property type="entry name" value="PPV_E2_N"/>
    <property type="match status" value="1"/>
</dbReference>
<keyword evidence="8 12" id="KW-0805">Transcription regulation</keyword>
<dbReference type="InterPro" id="IPR042504">
    <property type="entry name" value="Regulatory_protein_E2_N_2"/>
</dbReference>
<dbReference type="SUPFAM" id="SSF51332">
    <property type="entry name" value="E2 regulatory, transactivation domain"/>
    <property type="match status" value="1"/>
</dbReference>
<dbReference type="GO" id="GO:0006351">
    <property type="term" value="P:DNA-templated transcription"/>
    <property type="evidence" value="ECO:0007669"/>
    <property type="project" value="UniProtKB-UniRule"/>
</dbReference>
<comment type="caution">
    <text evidence="12">Lacks conserved residue(s) required for the propagation of feature annotation.</text>
</comment>
<comment type="subcellular location">
    <subcellularLocation>
        <location evidence="1 12">Host nucleus</location>
    </subcellularLocation>
</comment>
<dbReference type="InterPro" id="IPR001866">
    <property type="entry name" value="PPV_E2_N"/>
</dbReference>